<organism evidence="1 2">
    <name type="scientific">Acanthamoeba castellanii (strain ATCC 30010 / Neff)</name>
    <dbReference type="NCBI Taxonomy" id="1257118"/>
    <lineage>
        <taxon>Eukaryota</taxon>
        <taxon>Amoebozoa</taxon>
        <taxon>Discosea</taxon>
        <taxon>Longamoebia</taxon>
        <taxon>Centramoebida</taxon>
        <taxon>Acanthamoebidae</taxon>
        <taxon>Acanthamoeba</taxon>
    </lineage>
</organism>
<sequence length="182" mass="21443">MMFFNAPSRDWRGLGRFKELEWRSEQEALPLLDKMRGLRDLELEWDDNWVYVGPHFLSCPGLDHDVDYFYQLDDEPRSGAALASVLRDEQRDFTVDEREKQVLYDNARHQISKCDVLYARLTDQKDCFWAFVEIGIAAALGKRVYIDCPVESHDTWLLPHLSEQSKGTREEYVAIPWALYKH</sequence>
<evidence type="ECO:0000313" key="2">
    <source>
        <dbReference type="Proteomes" id="UP000011083"/>
    </source>
</evidence>
<dbReference type="VEuPathDB" id="AmoebaDB:ACA1_271530"/>
<dbReference type="EMBL" id="KB008049">
    <property type="protein sequence ID" value="ELR14608.1"/>
    <property type="molecule type" value="Genomic_DNA"/>
</dbReference>
<evidence type="ECO:0000313" key="1">
    <source>
        <dbReference type="EMBL" id="ELR14608.1"/>
    </source>
</evidence>
<name>L8GPQ5_ACACF</name>
<accession>L8GPQ5</accession>
<reference evidence="1 2" key="1">
    <citation type="journal article" date="2013" name="Genome Biol.">
        <title>Genome of Acanthamoeba castellanii highlights extensive lateral gene transfer and early evolution of tyrosine kinase signaling.</title>
        <authorList>
            <person name="Clarke M."/>
            <person name="Lohan A.J."/>
            <person name="Liu B."/>
            <person name="Lagkouvardos I."/>
            <person name="Roy S."/>
            <person name="Zafar N."/>
            <person name="Bertelli C."/>
            <person name="Schilde C."/>
            <person name="Kianianmomeni A."/>
            <person name="Burglin T.R."/>
            <person name="Frech C."/>
            <person name="Turcotte B."/>
            <person name="Kopec K.O."/>
            <person name="Synnott J.M."/>
            <person name="Choo C."/>
            <person name="Paponov I."/>
            <person name="Finkler A."/>
            <person name="Soon Heng Tan C."/>
            <person name="Hutchins A.P."/>
            <person name="Weinmeier T."/>
            <person name="Rattei T."/>
            <person name="Chu J.S."/>
            <person name="Gimenez G."/>
            <person name="Irimia M."/>
            <person name="Rigden D.J."/>
            <person name="Fitzpatrick D.A."/>
            <person name="Lorenzo-Morales J."/>
            <person name="Bateman A."/>
            <person name="Chiu C.H."/>
            <person name="Tang P."/>
            <person name="Hegemann P."/>
            <person name="Fromm H."/>
            <person name="Raoult D."/>
            <person name="Greub G."/>
            <person name="Miranda-Saavedra D."/>
            <person name="Chen N."/>
            <person name="Nash P."/>
            <person name="Ginger M.L."/>
            <person name="Horn M."/>
            <person name="Schaap P."/>
            <person name="Caler L."/>
            <person name="Loftus B."/>
        </authorList>
    </citation>
    <scope>NUCLEOTIDE SEQUENCE [LARGE SCALE GENOMIC DNA]</scope>
    <source>
        <strain evidence="1 2">Neff</strain>
    </source>
</reference>
<keyword evidence="2" id="KW-1185">Reference proteome</keyword>
<gene>
    <name evidence="1" type="ORF">ACA1_271530</name>
</gene>
<dbReference type="Proteomes" id="UP000011083">
    <property type="component" value="Unassembled WGS sequence"/>
</dbReference>
<dbReference type="AlphaFoldDB" id="L8GPQ5"/>
<proteinExistence type="predicted"/>
<dbReference type="GeneID" id="14915213"/>
<dbReference type="KEGG" id="acan:ACA1_271530"/>
<dbReference type="RefSeq" id="XP_004336621.1">
    <property type="nucleotide sequence ID" value="XM_004336573.1"/>
</dbReference>
<dbReference type="Gene3D" id="3.40.50.450">
    <property type="match status" value="1"/>
</dbReference>
<protein>
    <submittedName>
        <fullName evidence="1">Uncharacterized protein</fullName>
    </submittedName>
</protein>